<dbReference type="EMBL" id="GEZM01031016">
    <property type="protein sequence ID" value="JAV85122.1"/>
    <property type="molecule type" value="Transcribed_RNA"/>
</dbReference>
<evidence type="ECO:0000256" key="2">
    <source>
        <dbReference type="ARBA" id="ARBA00022487"/>
    </source>
</evidence>
<keyword evidence="2" id="KW-0719">Serine esterase</keyword>
<dbReference type="FunFam" id="3.40.50.1820:FF:000155">
    <property type="entry name" value="Carboxylic ester hydrolase"/>
    <property type="match status" value="1"/>
</dbReference>
<evidence type="ECO:0000256" key="5">
    <source>
        <dbReference type="ARBA" id="ARBA00023180"/>
    </source>
</evidence>
<protein>
    <recommendedName>
        <fullName evidence="6">Carboxylic ester hydrolase</fullName>
        <ecNumber evidence="6">3.1.1.-</ecNumber>
    </recommendedName>
</protein>
<name>A0A1Y1MH40_PHOPY</name>
<evidence type="ECO:0000256" key="1">
    <source>
        <dbReference type="ARBA" id="ARBA00005964"/>
    </source>
</evidence>
<feature type="signal peptide" evidence="6">
    <location>
        <begin position="1"/>
        <end position="21"/>
    </location>
</feature>
<organism evidence="8">
    <name type="scientific">Photinus pyralis</name>
    <name type="common">Common eastern firefly</name>
    <name type="synonym">Lampyris pyralis</name>
    <dbReference type="NCBI Taxonomy" id="7054"/>
    <lineage>
        <taxon>Eukaryota</taxon>
        <taxon>Metazoa</taxon>
        <taxon>Ecdysozoa</taxon>
        <taxon>Arthropoda</taxon>
        <taxon>Hexapoda</taxon>
        <taxon>Insecta</taxon>
        <taxon>Pterygota</taxon>
        <taxon>Neoptera</taxon>
        <taxon>Endopterygota</taxon>
        <taxon>Coleoptera</taxon>
        <taxon>Polyphaga</taxon>
        <taxon>Elateriformia</taxon>
        <taxon>Elateroidea</taxon>
        <taxon>Lampyridae</taxon>
        <taxon>Lampyrinae</taxon>
        <taxon>Photinus</taxon>
    </lineage>
</organism>
<reference evidence="8" key="1">
    <citation type="journal article" date="2016" name="Sci. Rep.">
        <title>Molecular characterization of firefly nuptial gifts: a multi-omics approach sheds light on postcopulatory sexual selection.</title>
        <authorList>
            <person name="Al-Wathiqui N."/>
            <person name="Fallon T.R."/>
            <person name="South A."/>
            <person name="Weng J.K."/>
            <person name="Lewis S.M."/>
        </authorList>
    </citation>
    <scope>NUCLEOTIDE SEQUENCE</scope>
</reference>
<evidence type="ECO:0000256" key="6">
    <source>
        <dbReference type="RuleBase" id="RU361235"/>
    </source>
</evidence>
<dbReference type="RefSeq" id="XP_031345673.1">
    <property type="nucleotide sequence ID" value="XM_031489813.1"/>
</dbReference>
<feature type="chain" id="PRO_5011828688" description="Carboxylic ester hydrolase" evidence="6">
    <location>
        <begin position="22"/>
        <end position="569"/>
    </location>
</feature>
<dbReference type="GeneID" id="116172584"/>
<sequence>MFIINACVFLVILLLVPALNSKNYSTSVSIKQGTLEGSVRKTWGGRTIFAFQGIPYAEPPIGNRRFQPPLPAQPWEGVLNATKSHPFCPQSDVFRNDLQVYGKENCLFLNVYAPNVTDEQYPLPVIVFIHGGGFISDSGNPELYGPDILLDKDLVLVTVNYRLGALGFLSLEDDILPGNNGLKDQNIALLWVRDNIESFGGDPGKITIFGNSAGGASVYYHILSPLSRGLFHATISSSGIATSPWALAKPGEGRAAARKLAKSLNCSASSSEEIVKCLQGVDAHDIVRLVQNLMEFHYECSIPHRPVIEPKNPGAFISDHPIDIIKSGEFSQVPYMLGLTANDGALKSAAIYANHSLVERLNNEFEDIVPIMLFYGDQNFKQRITAIIRKFYFNDRSIGNDTKSELTDVLTDGYFYYPQRATSEIHAKYSSQPVYFYLFGYKGTLRASAYFGDPTYDYGVCHCDDLNYILNHQYMSSYRPTEADLKMNNLMTTLLYNFAKTGKPTPEITSVLKTQWKALKDNEFRYYSIIGPDDVTMRDRLFEDRYNFWKKLDIYPKLQSEGEPISNVI</sequence>
<evidence type="ECO:0000313" key="8">
    <source>
        <dbReference type="EMBL" id="JAV85122.1"/>
    </source>
</evidence>
<accession>A0A1Y1MH40</accession>
<proteinExistence type="inferred from homology"/>
<dbReference type="PROSITE" id="PS00122">
    <property type="entry name" value="CARBOXYLESTERASE_B_1"/>
    <property type="match status" value="1"/>
</dbReference>
<feature type="domain" description="Carboxylesterase type B" evidence="7">
    <location>
        <begin position="26"/>
        <end position="549"/>
    </location>
</feature>
<dbReference type="KEGG" id="ppyr:116172584"/>
<keyword evidence="4" id="KW-1015">Disulfide bond</keyword>
<keyword evidence="3 6" id="KW-0378">Hydrolase</keyword>
<dbReference type="Gene3D" id="3.40.50.1820">
    <property type="entry name" value="alpha/beta hydrolase"/>
    <property type="match status" value="1"/>
</dbReference>
<dbReference type="InterPro" id="IPR029058">
    <property type="entry name" value="AB_hydrolase_fold"/>
</dbReference>
<dbReference type="AlphaFoldDB" id="A0A1Y1MH40"/>
<dbReference type="InterPro" id="IPR019826">
    <property type="entry name" value="Carboxylesterase_B_AS"/>
</dbReference>
<keyword evidence="6" id="KW-0732">Signal</keyword>
<evidence type="ECO:0000259" key="7">
    <source>
        <dbReference type="Pfam" id="PF00135"/>
    </source>
</evidence>
<evidence type="ECO:0000256" key="4">
    <source>
        <dbReference type="ARBA" id="ARBA00023157"/>
    </source>
</evidence>
<dbReference type="PANTHER" id="PTHR43142:SF1">
    <property type="entry name" value="CARBOXYLIC ESTER HYDROLASE"/>
    <property type="match status" value="1"/>
</dbReference>
<dbReference type="SUPFAM" id="SSF53474">
    <property type="entry name" value="alpha/beta-Hydrolases"/>
    <property type="match status" value="1"/>
</dbReference>
<comment type="similarity">
    <text evidence="1 6">Belongs to the type-B carboxylesterase/lipase family.</text>
</comment>
<evidence type="ECO:0000256" key="3">
    <source>
        <dbReference type="ARBA" id="ARBA00022801"/>
    </source>
</evidence>
<dbReference type="PANTHER" id="PTHR43142">
    <property type="entry name" value="CARBOXYLIC ESTER HYDROLASE"/>
    <property type="match status" value="1"/>
</dbReference>
<dbReference type="EC" id="3.1.1.-" evidence="6"/>
<dbReference type="OrthoDB" id="19653at2759"/>
<dbReference type="GO" id="GO:0052689">
    <property type="term" value="F:carboxylic ester hydrolase activity"/>
    <property type="evidence" value="ECO:0007669"/>
    <property type="project" value="UniProtKB-KW"/>
</dbReference>
<dbReference type="Pfam" id="PF00135">
    <property type="entry name" value="COesterase"/>
    <property type="match status" value="1"/>
</dbReference>
<dbReference type="InterPro" id="IPR002018">
    <property type="entry name" value="CarbesteraseB"/>
</dbReference>
<keyword evidence="5" id="KW-0325">Glycoprotein</keyword>